<evidence type="ECO:0000256" key="12">
    <source>
        <dbReference type="ARBA" id="ARBA00048138"/>
    </source>
</evidence>
<dbReference type="Pfam" id="PF12710">
    <property type="entry name" value="HAD"/>
    <property type="match status" value="1"/>
</dbReference>
<dbReference type="GO" id="GO:0006564">
    <property type="term" value="P:L-serine biosynthetic process"/>
    <property type="evidence" value="ECO:0007669"/>
    <property type="project" value="UniProtKB-KW"/>
</dbReference>
<evidence type="ECO:0000313" key="15">
    <source>
        <dbReference type="EMBL" id="AOR78485.1"/>
    </source>
</evidence>
<evidence type="ECO:0000256" key="2">
    <source>
        <dbReference type="ARBA" id="ARBA00005135"/>
    </source>
</evidence>
<proteinExistence type="inferred from homology"/>
<dbReference type="PANTHER" id="PTHR43344">
    <property type="entry name" value="PHOSPHOSERINE PHOSPHATASE"/>
    <property type="match status" value="1"/>
</dbReference>
<feature type="active site" description="Nucleophile" evidence="14">
    <location>
        <position position="85"/>
    </location>
</feature>
<dbReference type="PANTHER" id="PTHR43344:SF2">
    <property type="entry name" value="PHOSPHOSERINE PHOSPHATASE"/>
    <property type="match status" value="1"/>
</dbReference>
<dbReference type="KEGG" id="nre:BES08_04355"/>
<dbReference type="SFLD" id="SFLDG01137">
    <property type="entry name" value="C1.6.1:_Phosphoserine_Phosphat"/>
    <property type="match status" value="1"/>
</dbReference>
<reference evidence="16" key="1">
    <citation type="journal article" date="2017" name="J. Biotechnol.">
        <title>Complete genome sequence of Novosphingobium resinovorum SA1, a versatile xenobiotic-degrading bacterium capable of utilizing sulfanilic acid.</title>
        <authorList>
            <person name="Hegedus B."/>
            <person name="Kos P.B."/>
            <person name="Balint B."/>
            <person name="Maroti G."/>
            <person name="Gan H.M."/>
            <person name="Perei K."/>
            <person name="Rakhely G."/>
        </authorList>
    </citation>
    <scope>NUCLEOTIDE SEQUENCE [LARGE SCALE GENOMIC DNA]</scope>
    <source>
        <strain evidence="16">SA1</strain>
    </source>
</reference>
<comment type="catalytic activity">
    <reaction evidence="12">
        <text>O-phospho-L-serine + H2O = L-serine + phosphate</text>
        <dbReference type="Rhea" id="RHEA:21208"/>
        <dbReference type="ChEBI" id="CHEBI:15377"/>
        <dbReference type="ChEBI" id="CHEBI:33384"/>
        <dbReference type="ChEBI" id="CHEBI:43474"/>
        <dbReference type="ChEBI" id="CHEBI:57524"/>
        <dbReference type="EC" id="3.1.3.3"/>
    </reaction>
</comment>
<dbReference type="Proteomes" id="UP000094626">
    <property type="component" value="Chromosome"/>
</dbReference>
<dbReference type="GO" id="GO:0005737">
    <property type="term" value="C:cytoplasm"/>
    <property type="evidence" value="ECO:0007669"/>
    <property type="project" value="TreeGrafter"/>
</dbReference>
<dbReference type="SFLD" id="SFLDS00003">
    <property type="entry name" value="Haloacid_Dehalogenase"/>
    <property type="match status" value="1"/>
</dbReference>
<dbReference type="OrthoDB" id="9792539at2"/>
<evidence type="ECO:0000313" key="16">
    <source>
        <dbReference type="Proteomes" id="UP000094626"/>
    </source>
</evidence>
<sequence>MLIARLIAEPDHLSTSLEAAKAQMAEGGVRIADATMLDFCGQTMQIDSPDDNADVLRAALDAHFGTTDGLVAADEPVVPKVFISDMDSTMIGQECIDELGDFAGLKERIADITERAMQGELDFEQALRERVGLLKGLSTSAIDECLATRIRPMPGAKVLVETLKKLGCRTVLVTGGFHHFADPVAEMLGFEHVVGNRLEVADGKLTGGLVGGIVDSSVKKATLLAELEAAGNMGGEGVTSLATGDGANDIPMLETATYGIAYHAKPKARAASNGWIDRGDLTSVLRLLGIPEKDWVR</sequence>
<name>A0A1D8A8S3_9SPHN</name>
<gene>
    <name evidence="15" type="ORF">BES08_04355</name>
</gene>
<organism evidence="15 16">
    <name type="scientific">Novosphingobium resinovorum</name>
    <dbReference type="NCBI Taxonomy" id="158500"/>
    <lineage>
        <taxon>Bacteria</taxon>
        <taxon>Pseudomonadati</taxon>
        <taxon>Pseudomonadota</taxon>
        <taxon>Alphaproteobacteria</taxon>
        <taxon>Sphingomonadales</taxon>
        <taxon>Sphingomonadaceae</taxon>
        <taxon>Novosphingobium</taxon>
    </lineage>
</organism>
<accession>A0A1D8A8S3</accession>
<dbReference type="GO" id="GO:0036424">
    <property type="term" value="F:L-phosphoserine phosphatase activity"/>
    <property type="evidence" value="ECO:0007669"/>
    <property type="project" value="InterPro"/>
</dbReference>
<dbReference type="SFLD" id="SFLDF00029">
    <property type="entry name" value="phosphoserine_phosphatase"/>
    <property type="match status" value="1"/>
</dbReference>
<evidence type="ECO:0000256" key="7">
    <source>
        <dbReference type="ARBA" id="ARBA00022723"/>
    </source>
</evidence>
<dbReference type="InterPro" id="IPR036412">
    <property type="entry name" value="HAD-like_sf"/>
</dbReference>
<dbReference type="AlphaFoldDB" id="A0A1D8A8S3"/>
<keyword evidence="7" id="KW-0479">Metal-binding</keyword>
<dbReference type="InterPro" id="IPR050582">
    <property type="entry name" value="HAD-like_SerB"/>
</dbReference>
<evidence type="ECO:0000256" key="5">
    <source>
        <dbReference type="ARBA" id="ARBA00015196"/>
    </source>
</evidence>
<evidence type="ECO:0000256" key="3">
    <source>
        <dbReference type="ARBA" id="ARBA00009184"/>
    </source>
</evidence>
<dbReference type="EC" id="3.1.3.3" evidence="4"/>
<keyword evidence="16" id="KW-1185">Reference proteome</keyword>
<comment type="catalytic activity">
    <reaction evidence="13">
        <text>O-phospho-D-serine + H2O = D-serine + phosphate</text>
        <dbReference type="Rhea" id="RHEA:24873"/>
        <dbReference type="ChEBI" id="CHEBI:15377"/>
        <dbReference type="ChEBI" id="CHEBI:35247"/>
        <dbReference type="ChEBI" id="CHEBI:43474"/>
        <dbReference type="ChEBI" id="CHEBI:58680"/>
        <dbReference type="EC" id="3.1.3.3"/>
    </reaction>
</comment>
<protein>
    <recommendedName>
        <fullName evidence="5">Phosphoserine phosphatase</fullName>
        <ecNumber evidence="4">3.1.3.3</ecNumber>
    </recommendedName>
    <alternativeName>
        <fullName evidence="11">O-phosphoserine phosphohydrolase</fullName>
    </alternativeName>
</protein>
<evidence type="ECO:0000256" key="11">
    <source>
        <dbReference type="ARBA" id="ARBA00031693"/>
    </source>
</evidence>
<keyword evidence="8" id="KW-0378">Hydrolase</keyword>
<comment type="pathway">
    <text evidence="2">Amino-acid biosynthesis; L-serine biosynthesis; L-serine from 3-phospho-D-glycerate: step 3/3.</text>
</comment>
<comment type="similarity">
    <text evidence="3">Belongs to the HAD-like hydrolase superfamily. SerB family.</text>
</comment>
<evidence type="ECO:0000256" key="9">
    <source>
        <dbReference type="ARBA" id="ARBA00022842"/>
    </source>
</evidence>
<keyword evidence="10" id="KW-0718">Serine biosynthesis</keyword>
<dbReference type="UniPathway" id="UPA00135">
    <property type="reaction ID" value="UER00198"/>
</dbReference>
<dbReference type="GO" id="GO:0000287">
    <property type="term" value="F:magnesium ion binding"/>
    <property type="evidence" value="ECO:0007669"/>
    <property type="project" value="TreeGrafter"/>
</dbReference>
<evidence type="ECO:0000256" key="4">
    <source>
        <dbReference type="ARBA" id="ARBA00012640"/>
    </source>
</evidence>
<keyword evidence="9" id="KW-0460">Magnesium</keyword>
<dbReference type="InterPro" id="IPR023214">
    <property type="entry name" value="HAD_sf"/>
</dbReference>
<dbReference type="SFLD" id="SFLDG01136">
    <property type="entry name" value="C1.6:_Phosphoserine_Phosphatas"/>
    <property type="match status" value="1"/>
</dbReference>
<dbReference type="NCBIfam" id="TIGR01488">
    <property type="entry name" value="HAD-SF-IB"/>
    <property type="match status" value="1"/>
</dbReference>
<feature type="active site" description="Proton donor" evidence="14">
    <location>
        <position position="87"/>
    </location>
</feature>
<keyword evidence="6" id="KW-0028">Amino-acid biosynthesis</keyword>
<evidence type="ECO:0000256" key="13">
    <source>
        <dbReference type="ARBA" id="ARBA00048523"/>
    </source>
</evidence>
<evidence type="ECO:0000256" key="10">
    <source>
        <dbReference type="ARBA" id="ARBA00023299"/>
    </source>
</evidence>
<dbReference type="EMBL" id="CP017075">
    <property type="protein sequence ID" value="AOR78485.1"/>
    <property type="molecule type" value="Genomic_DNA"/>
</dbReference>
<evidence type="ECO:0000256" key="1">
    <source>
        <dbReference type="ARBA" id="ARBA00001946"/>
    </source>
</evidence>
<dbReference type="NCBIfam" id="TIGR00338">
    <property type="entry name" value="serB"/>
    <property type="match status" value="1"/>
</dbReference>
<evidence type="ECO:0000256" key="14">
    <source>
        <dbReference type="PIRSR" id="PIRSR604469-1"/>
    </source>
</evidence>
<dbReference type="Gene3D" id="3.40.50.1000">
    <property type="entry name" value="HAD superfamily/HAD-like"/>
    <property type="match status" value="1"/>
</dbReference>
<comment type="cofactor">
    <cofactor evidence="1">
        <name>Mg(2+)</name>
        <dbReference type="ChEBI" id="CHEBI:18420"/>
    </cofactor>
</comment>
<evidence type="ECO:0000256" key="6">
    <source>
        <dbReference type="ARBA" id="ARBA00022605"/>
    </source>
</evidence>
<evidence type="ECO:0000256" key="8">
    <source>
        <dbReference type="ARBA" id="ARBA00022801"/>
    </source>
</evidence>
<dbReference type="SUPFAM" id="SSF56784">
    <property type="entry name" value="HAD-like"/>
    <property type="match status" value="1"/>
</dbReference>
<dbReference type="InterPro" id="IPR004469">
    <property type="entry name" value="PSP"/>
</dbReference>